<dbReference type="PRINTS" id="PR00974">
    <property type="entry name" value="RIBOSOMALS18"/>
</dbReference>
<organism evidence="4 5">
    <name type="scientific">Magallana gigas</name>
    <name type="common">Pacific oyster</name>
    <name type="synonym">Crassostrea gigas</name>
    <dbReference type="NCBI Taxonomy" id="29159"/>
    <lineage>
        <taxon>Eukaryota</taxon>
        <taxon>Metazoa</taxon>
        <taxon>Spiralia</taxon>
        <taxon>Lophotrochozoa</taxon>
        <taxon>Mollusca</taxon>
        <taxon>Bivalvia</taxon>
        <taxon>Autobranchia</taxon>
        <taxon>Pteriomorphia</taxon>
        <taxon>Ostreida</taxon>
        <taxon>Ostreoidea</taxon>
        <taxon>Ostreidae</taxon>
        <taxon>Magallana</taxon>
    </lineage>
</organism>
<evidence type="ECO:0000313" key="5">
    <source>
        <dbReference type="Proteomes" id="UP000005408"/>
    </source>
</evidence>
<dbReference type="Proteomes" id="UP000005408">
    <property type="component" value="Unassembled WGS sequence"/>
</dbReference>
<dbReference type="Pfam" id="PF01084">
    <property type="entry name" value="Ribosomal_S18"/>
    <property type="match status" value="1"/>
</dbReference>
<keyword evidence="5" id="KW-1185">Reference proteome</keyword>
<keyword evidence="1 3" id="KW-0689">Ribosomal protein</keyword>
<evidence type="ECO:0000256" key="1">
    <source>
        <dbReference type="ARBA" id="ARBA00022980"/>
    </source>
</evidence>
<reference evidence="4" key="1">
    <citation type="submission" date="2022-08" db="UniProtKB">
        <authorList>
            <consortium name="EnsemblMetazoa"/>
        </authorList>
    </citation>
    <scope>IDENTIFICATION</scope>
    <source>
        <strain evidence="4">05x7-T-G4-1.051#20</strain>
    </source>
</reference>
<dbReference type="SUPFAM" id="SSF46911">
    <property type="entry name" value="Ribosomal protein S18"/>
    <property type="match status" value="1"/>
</dbReference>
<dbReference type="InterPro" id="IPR036870">
    <property type="entry name" value="Ribosomal_bS18_sf"/>
</dbReference>
<evidence type="ECO:0000256" key="3">
    <source>
        <dbReference type="RuleBase" id="RU003910"/>
    </source>
</evidence>
<dbReference type="PANTHER" id="PTHR13479">
    <property type="entry name" value="30S RIBOSOMAL PROTEIN S18"/>
    <property type="match status" value="1"/>
</dbReference>
<evidence type="ECO:0000313" key="4">
    <source>
        <dbReference type="EnsemblMetazoa" id="G24860.4:cds"/>
    </source>
</evidence>
<sequence>MIRQFSTSQSVFAIKVKETRESKDVIIIEGEKVESPWKGKVLKSDELNNDACPICRLNLDIKYTDVLILRQFMTEKGGMLPRRATGVCKKSQKELQDAIHKAQRAGLMPELRPQPKRQRMYPVSNFMWKRFPAFYDD</sequence>
<dbReference type="Gene3D" id="4.10.640.10">
    <property type="entry name" value="Ribosomal protein S18"/>
    <property type="match status" value="1"/>
</dbReference>
<comment type="similarity">
    <text evidence="3">Belongs to the bacterial ribosomal protein bS18 family.</text>
</comment>
<dbReference type="PANTHER" id="PTHR13479:SF66">
    <property type="entry name" value="LARGE RIBOSOMAL SUBUNIT PROTEIN ML66"/>
    <property type="match status" value="1"/>
</dbReference>
<dbReference type="GO" id="GO:0070181">
    <property type="term" value="F:small ribosomal subunit rRNA binding"/>
    <property type="evidence" value="ECO:0007669"/>
    <property type="project" value="TreeGrafter"/>
</dbReference>
<evidence type="ECO:0008006" key="6">
    <source>
        <dbReference type="Google" id="ProtNLM"/>
    </source>
</evidence>
<keyword evidence="2 3" id="KW-0687">Ribonucleoprotein</keyword>
<dbReference type="GO" id="GO:0032543">
    <property type="term" value="P:mitochondrial translation"/>
    <property type="evidence" value="ECO:0007669"/>
    <property type="project" value="TreeGrafter"/>
</dbReference>
<dbReference type="EnsemblMetazoa" id="G24860.4">
    <property type="protein sequence ID" value="G24860.4:cds"/>
    <property type="gene ID" value="G24860"/>
</dbReference>
<dbReference type="AlphaFoldDB" id="A0A8W8KW84"/>
<proteinExistence type="inferred from homology"/>
<protein>
    <recommendedName>
        <fullName evidence="6">28S ribosomal protein S18a, mitochondrial</fullName>
    </recommendedName>
</protein>
<dbReference type="NCBIfam" id="TIGR00165">
    <property type="entry name" value="S18"/>
    <property type="match status" value="1"/>
</dbReference>
<dbReference type="InterPro" id="IPR001648">
    <property type="entry name" value="Ribosomal_bS18"/>
</dbReference>
<accession>A0A8W8KW84</accession>
<evidence type="ECO:0000256" key="2">
    <source>
        <dbReference type="ARBA" id="ARBA00023274"/>
    </source>
</evidence>
<dbReference type="GO" id="GO:0003735">
    <property type="term" value="F:structural constituent of ribosome"/>
    <property type="evidence" value="ECO:0007669"/>
    <property type="project" value="InterPro"/>
</dbReference>
<dbReference type="GO" id="GO:0005763">
    <property type="term" value="C:mitochondrial small ribosomal subunit"/>
    <property type="evidence" value="ECO:0007669"/>
    <property type="project" value="TreeGrafter"/>
</dbReference>
<name>A0A8W8KW84_MAGGI</name>